<sequence length="257" mass="28644">MAADKSVHRECTCATDAVMSSLVLSVLPFCLENTAFIHIPVRVAALQCPQGDESDLSRQLLRLASDSLCAELEAASQIQSPTPTPTQRENNASIESLTFRLVECTSSMTSVPKQTRANEQLCTDWLKEFRRTLSLADAQGSSVLSGTGFSVRREVMGMTADKKLVAAIVPPLIQHWCPKPAPARKQTHARVKPNTYNHVKAHSPNRACIQGDKDMSEWQCRLTASLLASITQRNPKRLTIRHRRYFECRHPDFNLFA</sequence>
<organism evidence="1 2">
    <name type="scientific">Sphaeroforma arctica JP610</name>
    <dbReference type="NCBI Taxonomy" id="667725"/>
    <lineage>
        <taxon>Eukaryota</taxon>
        <taxon>Ichthyosporea</taxon>
        <taxon>Ichthyophonida</taxon>
        <taxon>Sphaeroforma</taxon>
    </lineage>
</organism>
<accession>A0A0L0G9S0</accession>
<dbReference type="Proteomes" id="UP000054560">
    <property type="component" value="Unassembled WGS sequence"/>
</dbReference>
<protein>
    <submittedName>
        <fullName evidence="1">Uncharacterized protein</fullName>
    </submittedName>
</protein>
<evidence type="ECO:0000313" key="2">
    <source>
        <dbReference type="Proteomes" id="UP000054560"/>
    </source>
</evidence>
<gene>
    <name evidence="1" type="ORF">SARC_02189</name>
</gene>
<dbReference type="RefSeq" id="XP_014159518.1">
    <property type="nucleotide sequence ID" value="XM_014304043.1"/>
</dbReference>
<reference evidence="1 2" key="1">
    <citation type="submission" date="2011-02" db="EMBL/GenBank/DDBJ databases">
        <title>The Genome Sequence of Sphaeroforma arctica JP610.</title>
        <authorList>
            <consortium name="The Broad Institute Genome Sequencing Platform"/>
            <person name="Russ C."/>
            <person name="Cuomo C."/>
            <person name="Young S.K."/>
            <person name="Zeng Q."/>
            <person name="Gargeya S."/>
            <person name="Alvarado L."/>
            <person name="Berlin A."/>
            <person name="Chapman S.B."/>
            <person name="Chen Z."/>
            <person name="Freedman E."/>
            <person name="Gellesch M."/>
            <person name="Goldberg J."/>
            <person name="Griggs A."/>
            <person name="Gujja S."/>
            <person name="Heilman E."/>
            <person name="Heiman D."/>
            <person name="Howarth C."/>
            <person name="Mehta T."/>
            <person name="Neiman D."/>
            <person name="Pearson M."/>
            <person name="Roberts A."/>
            <person name="Saif S."/>
            <person name="Shea T."/>
            <person name="Shenoy N."/>
            <person name="Sisk P."/>
            <person name="Stolte C."/>
            <person name="Sykes S."/>
            <person name="White J."/>
            <person name="Yandava C."/>
            <person name="Burger G."/>
            <person name="Gray M.W."/>
            <person name="Holland P.W.H."/>
            <person name="King N."/>
            <person name="Lang F.B.F."/>
            <person name="Roger A.J."/>
            <person name="Ruiz-Trillo I."/>
            <person name="Haas B."/>
            <person name="Nusbaum C."/>
            <person name="Birren B."/>
        </authorList>
    </citation>
    <scope>NUCLEOTIDE SEQUENCE [LARGE SCALE GENOMIC DNA]</scope>
    <source>
        <strain evidence="1 2">JP610</strain>
    </source>
</reference>
<dbReference type="EMBL" id="KQ241692">
    <property type="protein sequence ID" value="KNC85616.1"/>
    <property type="molecule type" value="Genomic_DNA"/>
</dbReference>
<proteinExistence type="predicted"/>
<dbReference type="AlphaFoldDB" id="A0A0L0G9S0"/>
<keyword evidence="2" id="KW-1185">Reference proteome</keyword>
<dbReference type="GeneID" id="25902693"/>
<name>A0A0L0G9S0_9EUKA</name>
<evidence type="ECO:0000313" key="1">
    <source>
        <dbReference type="EMBL" id="KNC85616.1"/>
    </source>
</evidence>